<organism evidence="1 2">
    <name type="scientific">Roseibium suaedae</name>
    <dbReference type="NCBI Taxonomy" id="735517"/>
    <lineage>
        <taxon>Bacteria</taxon>
        <taxon>Pseudomonadati</taxon>
        <taxon>Pseudomonadota</taxon>
        <taxon>Alphaproteobacteria</taxon>
        <taxon>Hyphomicrobiales</taxon>
        <taxon>Stappiaceae</taxon>
        <taxon>Roseibium</taxon>
    </lineage>
</organism>
<dbReference type="Proteomes" id="UP000186002">
    <property type="component" value="Unassembled WGS sequence"/>
</dbReference>
<sequence length="81" mass="8794">MAEVESIKQIIDDCGGPGSVAAGARRKGTRLTKWAVYKWLGSGVPPKHWGLLAELSGKNEFTIFKANTQLQQARVAQKRAA</sequence>
<dbReference type="AlphaFoldDB" id="A0A1M7D6J7"/>
<protein>
    <recommendedName>
        <fullName evidence="3">Transcriptional regulator</fullName>
    </recommendedName>
</protein>
<gene>
    <name evidence="1" type="ORF">SAMN05444272_1388</name>
</gene>
<evidence type="ECO:0008006" key="3">
    <source>
        <dbReference type="Google" id="ProtNLM"/>
    </source>
</evidence>
<evidence type="ECO:0000313" key="1">
    <source>
        <dbReference type="EMBL" id="SHL75132.1"/>
    </source>
</evidence>
<dbReference type="EMBL" id="FRBW01000001">
    <property type="protein sequence ID" value="SHL75132.1"/>
    <property type="molecule type" value="Genomic_DNA"/>
</dbReference>
<dbReference type="STRING" id="735517.SAMN05444272_1388"/>
<dbReference type="RefSeq" id="WP_073010458.1">
    <property type="nucleotide sequence ID" value="NZ_FRBW01000001.1"/>
</dbReference>
<accession>A0A1M7D6J7</accession>
<reference evidence="1 2" key="1">
    <citation type="submission" date="2016-11" db="EMBL/GenBank/DDBJ databases">
        <authorList>
            <person name="Jaros S."/>
            <person name="Januszkiewicz K."/>
            <person name="Wedrychowicz H."/>
        </authorList>
    </citation>
    <scope>NUCLEOTIDE SEQUENCE [LARGE SCALE GENOMIC DNA]</scope>
    <source>
        <strain evidence="1 2">DSM 22153</strain>
    </source>
</reference>
<name>A0A1M7D6J7_9HYPH</name>
<proteinExistence type="predicted"/>
<keyword evidence="2" id="KW-1185">Reference proteome</keyword>
<evidence type="ECO:0000313" key="2">
    <source>
        <dbReference type="Proteomes" id="UP000186002"/>
    </source>
</evidence>